<dbReference type="SUPFAM" id="SSF50249">
    <property type="entry name" value="Nucleic acid-binding proteins"/>
    <property type="match status" value="1"/>
</dbReference>
<dbReference type="InParanoid" id="A0A165HYC9"/>
<protein>
    <recommendedName>
        <fullName evidence="3">OB domain-containing protein</fullName>
    </recommendedName>
</protein>
<dbReference type="Gene3D" id="2.40.50.140">
    <property type="entry name" value="Nucleic acid-binding proteins"/>
    <property type="match status" value="1"/>
</dbReference>
<gene>
    <name evidence="1" type="ORF">EXIGLDRAFT_718187</name>
</gene>
<dbReference type="EMBL" id="KV426005">
    <property type="protein sequence ID" value="KZV92633.1"/>
    <property type="molecule type" value="Genomic_DNA"/>
</dbReference>
<reference evidence="1 2" key="1">
    <citation type="journal article" date="2016" name="Mol. Biol. Evol.">
        <title>Comparative Genomics of Early-Diverging Mushroom-Forming Fungi Provides Insights into the Origins of Lignocellulose Decay Capabilities.</title>
        <authorList>
            <person name="Nagy L.G."/>
            <person name="Riley R."/>
            <person name="Tritt A."/>
            <person name="Adam C."/>
            <person name="Daum C."/>
            <person name="Floudas D."/>
            <person name="Sun H."/>
            <person name="Yadav J.S."/>
            <person name="Pangilinan J."/>
            <person name="Larsson K.H."/>
            <person name="Matsuura K."/>
            <person name="Barry K."/>
            <person name="Labutti K."/>
            <person name="Kuo R."/>
            <person name="Ohm R.A."/>
            <person name="Bhattacharya S.S."/>
            <person name="Shirouzu T."/>
            <person name="Yoshinaga Y."/>
            <person name="Martin F.M."/>
            <person name="Grigoriev I.V."/>
            <person name="Hibbett D.S."/>
        </authorList>
    </citation>
    <scope>NUCLEOTIDE SEQUENCE [LARGE SCALE GENOMIC DNA]</scope>
    <source>
        <strain evidence="1 2">HHB12029</strain>
    </source>
</reference>
<dbReference type="STRING" id="1314781.A0A165HYC9"/>
<organism evidence="1 2">
    <name type="scientific">Exidia glandulosa HHB12029</name>
    <dbReference type="NCBI Taxonomy" id="1314781"/>
    <lineage>
        <taxon>Eukaryota</taxon>
        <taxon>Fungi</taxon>
        <taxon>Dikarya</taxon>
        <taxon>Basidiomycota</taxon>
        <taxon>Agaricomycotina</taxon>
        <taxon>Agaricomycetes</taxon>
        <taxon>Auriculariales</taxon>
        <taxon>Exidiaceae</taxon>
        <taxon>Exidia</taxon>
    </lineage>
</organism>
<evidence type="ECO:0000313" key="2">
    <source>
        <dbReference type="Proteomes" id="UP000077266"/>
    </source>
</evidence>
<name>A0A165HYC9_EXIGL</name>
<accession>A0A165HYC9</accession>
<keyword evidence="2" id="KW-1185">Reference proteome</keyword>
<dbReference type="OrthoDB" id="2570580at2759"/>
<dbReference type="InterPro" id="IPR012340">
    <property type="entry name" value="NA-bd_OB-fold"/>
</dbReference>
<dbReference type="Proteomes" id="UP000077266">
    <property type="component" value="Unassembled WGS sequence"/>
</dbReference>
<proteinExistence type="predicted"/>
<evidence type="ECO:0000313" key="1">
    <source>
        <dbReference type="EMBL" id="KZV92633.1"/>
    </source>
</evidence>
<dbReference type="AlphaFoldDB" id="A0A165HYC9"/>
<evidence type="ECO:0008006" key="3">
    <source>
        <dbReference type="Google" id="ProtNLM"/>
    </source>
</evidence>
<sequence length="177" mass="18927">MSASIDNSGASYGDEESINIFPHFTFQLGRITPLVALPPRRNSQAMLNVLAGVLEITGPETLNTKAGPVSLLQLVLGDGSGPVVRLAAWRETADEWASPNIRRGDVVYFSNLALATQGGGLTASARQRSSMQVCFRVLPVVAADARLRPDLRLAGTDAVVRQVASVVRWVERMAGLT</sequence>